<proteinExistence type="predicted"/>
<dbReference type="GO" id="GO:0000976">
    <property type="term" value="F:transcription cis-regulatory region binding"/>
    <property type="evidence" value="ECO:0007669"/>
    <property type="project" value="UniProtKB-ARBA"/>
</dbReference>
<evidence type="ECO:0000256" key="1">
    <source>
        <dbReference type="ARBA" id="ARBA00004123"/>
    </source>
</evidence>
<dbReference type="GeneID" id="100817205"/>
<dbReference type="Gene3D" id="1.10.10.60">
    <property type="entry name" value="Homeodomain-like"/>
    <property type="match status" value="2"/>
</dbReference>
<dbReference type="PANTHER" id="PTHR47994:SF5">
    <property type="entry name" value="F14D16.11-RELATED"/>
    <property type="match status" value="1"/>
</dbReference>
<evidence type="ECO:0000313" key="11">
    <source>
        <dbReference type="EMBL" id="KRH18112.1"/>
    </source>
</evidence>
<dbReference type="Gramene" id="KRH18112">
    <property type="protein sequence ID" value="KRH18112"/>
    <property type="gene ID" value="GLYMA_13G038500"/>
</dbReference>
<keyword evidence="5" id="KW-0804">Transcription</keyword>
<accession>A0A0R0GI63</accession>
<reference evidence="11 12" key="1">
    <citation type="journal article" date="2010" name="Nature">
        <title>Genome sequence of the palaeopolyploid soybean.</title>
        <authorList>
            <person name="Schmutz J."/>
            <person name="Cannon S.B."/>
            <person name="Schlueter J."/>
            <person name="Ma J."/>
            <person name="Mitros T."/>
            <person name="Nelson W."/>
            <person name="Hyten D.L."/>
            <person name="Song Q."/>
            <person name="Thelen J.J."/>
            <person name="Cheng J."/>
            <person name="Xu D."/>
            <person name="Hellsten U."/>
            <person name="May G.D."/>
            <person name="Yu Y."/>
            <person name="Sakurai T."/>
            <person name="Umezawa T."/>
            <person name="Bhattacharyya M.K."/>
            <person name="Sandhu D."/>
            <person name="Valliyodan B."/>
            <person name="Lindquist E."/>
            <person name="Peto M."/>
            <person name="Grant D."/>
            <person name="Shu S."/>
            <person name="Goodstein D."/>
            <person name="Barry K."/>
            <person name="Futrell-Griggs M."/>
            <person name="Abernathy B."/>
            <person name="Du J."/>
            <person name="Tian Z."/>
            <person name="Zhu L."/>
            <person name="Gill N."/>
            <person name="Joshi T."/>
            <person name="Libault M."/>
            <person name="Sethuraman A."/>
            <person name="Zhang X.-C."/>
            <person name="Shinozaki K."/>
            <person name="Nguyen H.T."/>
            <person name="Wing R.A."/>
            <person name="Cregan P."/>
            <person name="Specht J."/>
            <person name="Grimwood J."/>
            <person name="Rokhsar D."/>
            <person name="Stacey G."/>
            <person name="Shoemaker R.C."/>
            <person name="Jackson S.A."/>
        </authorList>
    </citation>
    <scope>NUCLEOTIDE SEQUENCE [LARGE SCALE GENOMIC DNA]</scope>
    <source>
        <strain evidence="12">cv. Williams 82</strain>
        <tissue evidence="11">Callus</tissue>
    </source>
</reference>
<feature type="domain" description="HTH myb-type" evidence="10">
    <location>
        <begin position="9"/>
        <end position="65"/>
    </location>
</feature>
<dbReference type="InterPro" id="IPR017930">
    <property type="entry name" value="Myb_dom"/>
</dbReference>
<name>A0A0R0GI63_SOYBN</name>
<dbReference type="OrthoDB" id="2143914at2759"/>
<dbReference type="RefSeq" id="XP_003543953.1">
    <property type="nucleotide sequence ID" value="XM_003543905.5"/>
</dbReference>
<dbReference type="PaxDb" id="3847-GLYMA13G09010.1"/>
<keyword evidence="3" id="KW-0805">Transcription regulation</keyword>
<dbReference type="FunFam" id="1.10.10.60:FF:000394">
    <property type="entry name" value="MYB transcription factor"/>
    <property type="match status" value="1"/>
</dbReference>
<dbReference type="AlphaFoldDB" id="A0A0R0GI63"/>
<evidence type="ECO:0000259" key="9">
    <source>
        <dbReference type="PROSITE" id="PS50090"/>
    </source>
</evidence>
<gene>
    <name evidence="12" type="primary">LOC100817205</name>
    <name evidence="11" type="ORF">GLYMA_13G038500</name>
</gene>
<feature type="domain" description="Myb-like" evidence="9">
    <location>
        <begin position="9"/>
        <end position="61"/>
    </location>
</feature>
<dbReference type="STRING" id="3847.A0A0R0GI63"/>
<dbReference type="CDD" id="cd00167">
    <property type="entry name" value="SANT"/>
    <property type="match status" value="2"/>
</dbReference>
<dbReference type="EnsemblPlants" id="KRH18112">
    <property type="protein sequence ID" value="KRH18112"/>
    <property type="gene ID" value="GLYMA_13G038500"/>
</dbReference>
<dbReference type="SMART" id="SM00717">
    <property type="entry name" value="SANT"/>
    <property type="match status" value="2"/>
</dbReference>
<dbReference type="GO" id="GO:0005634">
    <property type="term" value="C:nucleus"/>
    <property type="evidence" value="ECO:0007669"/>
    <property type="project" value="UniProtKB-SubCell"/>
</dbReference>
<evidence type="ECO:0000256" key="6">
    <source>
        <dbReference type="ARBA" id="ARBA00023242"/>
    </source>
</evidence>
<sequence>MGRMPCCEKVGLNKGPWKTEEDEKLVAYVERHGPGNWRSVPAKAGLQRCGKSCRLRWINYLNPNIKRGSFSLEEHRTIVQLHSLLGNKWSIIAAHLPKRTDNDIKNYWNTNIKKGLIGKGLDPLTYKPIKSNTFQAYGGNFLDPSIDTTNMNHVAQSESAQIEAEARESMLQFGSLPSHLPGLILSKIPTQPFPSSASLLTQRINTTYDMYALVLATNHLDLHPPPFTDPESFPSRKLLPSVSTSVGQSTDPESSLSYDGIGYNMIDNSSSQMQMTMECYATNFEDDDVMIALEAFGIARFEGIQELFDGPTTMEDLINESFERDV</sequence>
<dbReference type="Pfam" id="PF00249">
    <property type="entry name" value="Myb_DNA-binding"/>
    <property type="match status" value="2"/>
</dbReference>
<dbReference type="PANTHER" id="PTHR47994">
    <property type="entry name" value="F14D16.11-RELATED"/>
    <property type="match status" value="1"/>
</dbReference>
<evidence type="ECO:0000256" key="4">
    <source>
        <dbReference type="ARBA" id="ARBA00023125"/>
    </source>
</evidence>
<comment type="subunit">
    <text evidence="7">Can form complexes with MYC2, MYC3 or MYC4.</text>
</comment>
<dbReference type="GO" id="GO:0051707">
    <property type="term" value="P:response to other organism"/>
    <property type="evidence" value="ECO:0007669"/>
    <property type="project" value="UniProtKB-ARBA"/>
</dbReference>
<keyword evidence="4" id="KW-0238">DNA-binding</keyword>
<evidence type="ECO:0000313" key="12">
    <source>
        <dbReference type="EnsemblPlants" id="KRH18112"/>
    </source>
</evidence>
<dbReference type="InterPro" id="IPR015495">
    <property type="entry name" value="Myb_TF_plants"/>
</dbReference>
<organism evidence="11">
    <name type="scientific">Glycine max</name>
    <name type="common">Soybean</name>
    <name type="synonym">Glycine hispida</name>
    <dbReference type="NCBI Taxonomy" id="3847"/>
    <lineage>
        <taxon>Eukaryota</taxon>
        <taxon>Viridiplantae</taxon>
        <taxon>Streptophyta</taxon>
        <taxon>Embryophyta</taxon>
        <taxon>Tracheophyta</taxon>
        <taxon>Spermatophyta</taxon>
        <taxon>Magnoliopsida</taxon>
        <taxon>eudicotyledons</taxon>
        <taxon>Gunneridae</taxon>
        <taxon>Pentapetalae</taxon>
        <taxon>rosids</taxon>
        <taxon>fabids</taxon>
        <taxon>Fabales</taxon>
        <taxon>Fabaceae</taxon>
        <taxon>Papilionoideae</taxon>
        <taxon>50 kb inversion clade</taxon>
        <taxon>NPAAA clade</taxon>
        <taxon>indigoferoid/millettioid clade</taxon>
        <taxon>Phaseoleae</taxon>
        <taxon>Glycine</taxon>
        <taxon>Glycine subgen. Soja</taxon>
    </lineage>
</organism>
<reference evidence="11" key="3">
    <citation type="submission" date="2018-07" db="EMBL/GenBank/DDBJ databases">
        <title>WGS assembly of Glycine max.</title>
        <authorList>
            <person name="Schmutz J."/>
            <person name="Cannon S."/>
            <person name="Schlueter J."/>
            <person name="Ma J."/>
            <person name="Mitros T."/>
            <person name="Nelson W."/>
            <person name="Hyten D."/>
            <person name="Song Q."/>
            <person name="Thelen J."/>
            <person name="Cheng J."/>
            <person name="Xu D."/>
            <person name="Hellsten U."/>
            <person name="May G."/>
            <person name="Yu Y."/>
            <person name="Sakurai T."/>
            <person name="Umezawa T."/>
            <person name="Bhattacharyya M."/>
            <person name="Sandhu D."/>
            <person name="Valliyodan B."/>
            <person name="Lindquist E."/>
            <person name="Peto M."/>
            <person name="Grant D."/>
            <person name="Shu S."/>
            <person name="Goodstein D."/>
            <person name="Barry K."/>
            <person name="Futrell-Griggs M."/>
            <person name="Abernathy B."/>
            <person name="Du J."/>
            <person name="Tian Z."/>
            <person name="Zhu L."/>
            <person name="Gill N."/>
            <person name="Joshi T."/>
            <person name="Libault M."/>
            <person name="Sethuraman A."/>
            <person name="Zhang X."/>
            <person name="Shinozaki K."/>
            <person name="Nguyen H."/>
            <person name="Wing R."/>
            <person name="Cregan P."/>
            <person name="Specht J."/>
            <person name="Grimwood J."/>
            <person name="Rokhsar D."/>
            <person name="Stacey G."/>
            <person name="Shoemaker R."/>
            <person name="Jackson S."/>
        </authorList>
    </citation>
    <scope>NUCLEOTIDE SEQUENCE</scope>
    <source>
        <tissue evidence="11">Callus</tissue>
    </source>
</reference>
<evidence type="ECO:0000256" key="2">
    <source>
        <dbReference type="ARBA" id="ARBA00022737"/>
    </source>
</evidence>
<feature type="domain" description="Myb-like" evidence="9">
    <location>
        <begin position="62"/>
        <end position="112"/>
    </location>
</feature>
<dbReference type="EMBL" id="CM000846">
    <property type="protein sequence ID" value="KRH18112.1"/>
    <property type="molecule type" value="Genomic_DNA"/>
</dbReference>
<dbReference type="FunFam" id="1.10.10.60:FF:000001">
    <property type="entry name" value="MYB-related transcription factor"/>
    <property type="match status" value="1"/>
</dbReference>
<dbReference type="PROSITE" id="PS51294">
    <property type="entry name" value="HTH_MYB"/>
    <property type="match status" value="2"/>
</dbReference>
<keyword evidence="6" id="KW-0539">Nucleus</keyword>
<keyword evidence="13" id="KW-1185">Reference proteome</keyword>
<dbReference type="SMR" id="A0A0R0GI63"/>
<dbReference type="InterPro" id="IPR001005">
    <property type="entry name" value="SANT/Myb"/>
</dbReference>
<dbReference type="PROSITE" id="PS50090">
    <property type="entry name" value="MYB_LIKE"/>
    <property type="match status" value="2"/>
</dbReference>
<dbReference type="InterPro" id="IPR009057">
    <property type="entry name" value="Homeodomain-like_sf"/>
</dbReference>
<feature type="compositionally biased region" description="Polar residues" evidence="8">
    <location>
        <begin position="241"/>
        <end position="254"/>
    </location>
</feature>
<evidence type="ECO:0000256" key="3">
    <source>
        <dbReference type="ARBA" id="ARBA00023015"/>
    </source>
</evidence>
<reference evidence="12" key="2">
    <citation type="submission" date="2018-02" db="UniProtKB">
        <authorList>
            <consortium name="EnsemblPlants"/>
        </authorList>
    </citation>
    <scope>IDENTIFICATION</scope>
    <source>
        <strain evidence="12">Williams 82</strain>
    </source>
</reference>
<protein>
    <submittedName>
        <fullName evidence="11 12">Uncharacterized protein</fullName>
    </submittedName>
</protein>
<dbReference type="KEGG" id="gmx:100817205"/>
<dbReference type="SUPFAM" id="SSF46689">
    <property type="entry name" value="Homeodomain-like"/>
    <property type="match status" value="1"/>
</dbReference>
<evidence type="ECO:0000256" key="8">
    <source>
        <dbReference type="SAM" id="MobiDB-lite"/>
    </source>
</evidence>
<dbReference type="GO" id="GO:0080090">
    <property type="term" value="P:regulation of primary metabolic process"/>
    <property type="evidence" value="ECO:0007669"/>
    <property type="project" value="UniProtKB-ARBA"/>
</dbReference>
<feature type="region of interest" description="Disordered" evidence="8">
    <location>
        <begin position="227"/>
        <end position="254"/>
    </location>
</feature>
<feature type="domain" description="HTH myb-type" evidence="10">
    <location>
        <begin position="66"/>
        <end position="116"/>
    </location>
</feature>
<evidence type="ECO:0000256" key="7">
    <source>
        <dbReference type="ARBA" id="ARBA00062314"/>
    </source>
</evidence>
<keyword evidence="2" id="KW-0677">Repeat</keyword>
<evidence type="ECO:0000259" key="10">
    <source>
        <dbReference type="PROSITE" id="PS51294"/>
    </source>
</evidence>
<evidence type="ECO:0000313" key="13">
    <source>
        <dbReference type="Proteomes" id="UP000008827"/>
    </source>
</evidence>
<evidence type="ECO:0000256" key="5">
    <source>
        <dbReference type="ARBA" id="ARBA00023163"/>
    </source>
</evidence>
<comment type="subcellular location">
    <subcellularLocation>
        <location evidence="1">Nucleus</location>
    </subcellularLocation>
</comment>
<dbReference type="Proteomes" id="UP000008827">
    <property type="component" value="Chromosome 13"/>
</dbReference>